<dbReference type="Gene3D" id="3.40.50.300">
    <property type="entry name" value="P-loop containing nucleotide triphosphate hydrolases"/>
    <property type="match status" value="1"/>
</dbReference>
<comment type="similarity">
    <text evidence="1 4">Belongs to the AAA ATPase family.</text>
</comment>
<dbReference type="InterPro" id="IPR050168">
    <property type="entry name" value="AAA_ATPase_domain"/>
</dbReference>
<dbReference type="InterPro" id="IPR003960">
    <property type="entry name" value="ATPase_AAA_CS"/>
</dbReference>
<dbReference type="STRING" id="1890683.A0A427YCG0"/>
<keyword evidence="2 4" id="KW-0547">Nucleotide-binding</keyword>
<dbReference type="GO" id="GO:0005524">
    <property type="term" value="F:ATP binding"/>
    <property type="evidence" value="ECO:0007669"/>
    <property type="project" value="UniProtKB-KW"/>
</dbReference>
<dbReference type="GO" id="GO:0016887">
    <property type="term" value="F:ATP hydrolysis activity"/>
    <property type="evidence" value="ECO:0007669"/>
    <property type="project" value="InterPro"/>
</dbReference>
<evidence type="ECO:0000313" key="6">
    <source>
        <dbReference type="EMBL" id="RSH88820.1"/>
    </source>
</evidence>
<dbReference type="Pfam" id="PF00004">
    <property type="entry name" value="AAA"/>
    <property type="match status" value="1"/>
</dbReference>
<keyword evidence="3 4" id="KW-0067">ATP-binding</keyword>
<comment type="caution">
    <text evidence="6">The sequence shown here is derived from an EMBL/GenBank/DDBJ whole genome shotgun (WGS) entry which is preliminary data.</text>
</comment>
<evidence type="ECO:0000259" key="5">
    <source>
        <dbReference type="SMART" id="SM00382"/>
    </source>
</evidence>
<dbReference type="Proteomes" id="UP000279259">
    <property type="component" value="Unassembled WGS sequence"/>
</dbReference>
<dbReference type="SMART" id="SM00382">
    <property type="entry name" value="AAA"/>
    <property type="match status" value="1"/>
</dbReference>
<reference evidence="6 7" key="1">
    <citation type="submission" date="2018-11" db="EMBL/GenBank/DDBJ databases">
        <title>Genome sequence of Saitozyma podzolica DSM 27192.</title>
        <authorList>
            <person name="Aliyu H."/>
            <person name="Gorte O."/>
            <person name="Ochsenreither K."/>
        </authorList>
    </citation>
    <scope>NUCLEOTIDE SEQUENCE [LARGE SCALE GENOMIC DNA]</scope>
    <source>
        <strain evidence="6 7">DSM 27192</strain>
    </source>
</reference>
<dbReference type="FunFam" id="3.40.50.300:FF:001985">
    <property type="entry name" value="Chromosome 9, whole genome shotgun sequence"/>
    <property type="match status" value="1"/>
</dbReference>
<evidence type="ECO:0000313" key="7">
    <source>
        <dbReference type="Proteomes" id="UP000279259"/>
    </source>
</evidence>
<name>A0A427YCG0_9TREE</name>
<dbReference type="PANTHER" id="PTHR23077">
    <property type="entry name" value="AAA-FAMILY ATPASE"/>
    <property type="match status" value="1"/>
</dbReference>
<dbReference type="InterPro" id="IPR003593">
    <property type="entry name" value="AAA+_ATPase"/>
</dbReference>
<dbReference type="CDD" id="cd19503">
    <property type="entry name" value="RecA-like_CDC48_NLV2_r1-like"/>
    <property type="match status" value="1"/>
</dbReference>
<evidence type="ECO:0000256" key="4">
    <source>
        <dbReference type="RuleBase" id="RU003651"/>
    </source>
</evidence>
<proteinExistence type="inferred from homology"/>
<organism evidence="6 7">
    <name type="scientific">Saitozyma podzolica</name>
    <dbReference type="NCBI Taxonomy" id="1890683"/>
    <lineage>
        <taxon>Eukaryota</taxon>
        <taxon>Fungi</taxon>
        <taxon>Dikarya</taxon>
        <taxon>Basidiomycota</taxon>
        <taxon>Agaricomycotina</taxon>
        <taxon>Tremellomycetes</taxon>
        <taxon>Tremellales</taxon>
        <taxon>Trimorphomycetaceae</taxon>
        <taxon>Saitozyma</taxon>
    </lineage>
</organism>
<evidence type="ECO:0000256" key="2">
    <source>
        <dbReference type="ARBA" id="ARBA00022741"/>
    </source>
</evidence>
<dbReference type="InterPro" id="IPR027417">
    <property type="entry name" value="P-loop_NTPase"/>
</dbReference>
<evidence type="ECO:0000256" key="1">
    <source>
        <dbReference type="ARBA" id="ARBA00006914"/>
    </source>
</evidence>
<dbReference type="PANTHER" id="PTHR23077:SF171">
    <property type="entry name" value="NUCLEAR VALOSIN-CONTAINING PROTEIN-LIKE"/>
    <property type="match status" value="1"/>
</dbReference>
<dbReference type="SUPFAM" id="SSF52540">
    <property type="entry name" value="P-loop containing nucleoside triphosphate hydrolases"/>
    <property type="match status" value="1"/>
</dbReference>
<feature type="domain" description="AAA+ ATPase" evidence="5">
    <location>
        <begin position="289"/>
        <end position="426"/>
    </location>
</feature>
<keyword evidence="7" id="KW-1185">Reference proteome</keyword>
<protein>
    <submittedName>
        <fullName evidence="6">AAA+-type ATPase</fullName>
    </submittedName>
</protein>
<dbReference type="OrthoDB" id="27435at2759"/>
<dbReference type="PROSITE" id="PS00674">
    <property type="entry name" value="AAA"/>
    <property type="match status" value="1"/>
</dbReference>
<dbReference type="AlphaFoldDB" id="A0A427YCG0"/>
<dbReference type="EMBL" id="RSCD01000016">
    <property type="protein sequence ID" value="RSH88820.1"/>
    <property type="molecule type" value="Genomic_DNA"/>
</dbReference>
<sequence length="426" mass="45904">MTPLITTLSVQPADAASTSFARQHRRAYVSPDLLRAHKLAAGDWVSLRPLNDAEEAIVAQLWPRAGVEDDAVMLSPLQVWNLQSAKVEVYRFDPTSSAGNLKSVVLEEALPLARSNTKLIPTKGPEASEREQEWLKGVLKETLVSMRYVHIGTRIYLGEPDSSQRIFVVKDVELGPKQKADTAELAQKMQSMGIKENGHAGKAVFDVDWKTVVAITGDRGKSGEKSAGGGAKLLDGPLPSYVNLFTPDQASPSGYSQLGGLSAQIKLIKSMLELPLNHPAMFTLFGLTPPRGVLLHGPPGTGKTALARAVASSTPGCSCIVVNGPELSSAFHGESEERLRGVFTEARKRSPCIIVIDEVDALCPRRDGDGGEVEKRVVATLLTLMDGMAASTEEKVFVIAATNRPNSVDPALRRPGRFDREIEIGK</sequence>
<gene>
    <name evidence="6" type="primary">AFG2_2</name>
    <name evidence="6" type="ORF">EHS25_003048</name>
</gene>
<evidence type="ECO:0000256" key="3">
    <source>
        <dbReference type="ARBA" id="ARBA00022840"/>
    </source>
</evidence>
<dbReference type="InterPro" id="IPR003959">
    <property type="entry name" value="ATPase_AAA_core"/>
</dbReference>
<accession>A0A427YCG0</accession>